<feature type="compositionally biased region" description="Basic and acidic residues" evidence="1">
    <location>
        <begin position="107"/>
        <end position="121"/>
    </location>
</feature>
<keyword evidence="3" id="KW-1185">Reference proteome</keyword>
<feature type="region of interest" description="Disordered" evidence="1">
    <location>
        <begin position="102"/>
        <end position="195"/>
    </location>
</feature>
<feature type="compositionally biased region" description="Low complexity" evidence="1">
    <location>
        <begin position="135"/>
        <end position="147"/>
    </location>
</feature>
<feature type="compositionally biased region" description="Basic and acidic residues" evidence="1">
    <location>
        <begin position="175"/>
        <end position="188"/>
    </location>
</feature>
<reference evidence="2 3" key="1">
    <citation type="submission" date="2014-11" db="EMBL/GenBank/DDBJ databases">
        <authorList>
            <person name="Zhu J."/>
            <person name="Qi W."/>
            <person name="Song R."/>
        </authorList>
    </citation>
    <scope>NUCLEOTIDE SEQUENCE [LARGE SCALE GENOMIC DNA]</scope>
</reference>
<accession>A0A0G4GLD6</accession>
<dbReference type="InParanoid" id="A0A0G4GLD6"/>
<protein>
    <submittedName>
        <fullName evidence="2">Uncharacterized protein</fullName>
    </submittedName>
</protein>
<dbReference type="Proteomes" id="UP000041254">
    <property type="component" value="Unassembled WGS sequence"/>
</dbReference>
<sequence>MSRCQGEREGRKKRAIAALNTLPPDERNRFRASFDGGMPVLEAIDAISLPLPSDDNKRQLEQTREKKLKWTLKAAGKSLLTEILTGEPQPVVTKAMKYRIRKAARRRAGDGDAGDRDHDESMEASEEGNPAAVLQQQENQQQQQQQQDARGLKRGREEEVDRDEGGWGMAASSGHGDDGKRWKQEGQGRQDGIVS</sequence>
<evidence type="ECO:0000313" key="3">
    <source>
        <dbReference type="Proteomes" id="UP000041254"/>
    </source>
</evidence>
<gene>
    <name evidence="2" type="ORF">Vbra_18223</name>
</gene>
<evidence type="ECO:0000256" key="1">
    <source>
        <dbReference type="SAM" id="MobiDB-lite"/>
    </source>
</evidence>
<dbReference type="VEuPathDB" id="CryptoDB:Vbra_18223"/>
<name>A0A0G4GLD6_VITBC</name>
<dbReference type="EMBL" id="CDMY01000708">
    <property type="protein sequence ID" value="CEM30945.1"/>
    <property type="molecule type" value="Genomic_DNA"/>
</dbReference>
<dbReference type="AlphaFoldDB" id="A0A0G4GLD6"/>
<evidence type="ECO:0000313" key="2">
    <source>
        <dbReference type="EMBL" id="CEM30945.1"/>
    </source>
</evidence>
<proteinExistence type="predicted"/>
<organism evidence="2 3">
    <name type="scientific">Vitrella brassicaformis (strain CCMP3155)</name>
    <dbReference type="NCBI Taxonomy" id="1169540"/>
    <lineage>
        <taxon>Eukaryota</taxon>
        <taxon>Sar</taxon>
        <taxon>Alveolata</taxon>
        <taxon>Colpodellida</taxon>
        <taxon>Vitrellaceae</taxon>
        <taxon>Vitrella</taxon>
    </lineage>
</organism>
<feature type="compositionally biased region" description="Basic and acidic residues" evidence="1">
    <location>
        <begin position="150"/>
        <end position="165"/>
    </location>
</feature>